<gene>
    <name evidence="3" type="ORF">PCOR1329_LOCUS85681</name>
</gene>
<evidence type="ECO:0000256" key="1">
    <source>
        <dbReference type="SAM" id="MobiDB-lite"/>
    </source>
</evidence>
<evidence type="ECO:0000313" key="3">
    <source>
        <dbReference type="EMBL" id="CAK0911973.1"/>
    </source>
</evidence>
<organism evidence="3 4">
    <name type="scientific">Prorocentrum cordatum</name>
    <dbReference type="NCBI Taxonomy" id="2364126"/>
    <lineage>
        <taxon>Eukaryota</taxon>
        <taxon>Sar</taxon>
        <taxon>Alveolata</taxon>
        <taxon>Dinophyceae</taxon>
        <taxon>Prorocentrales</taxon>
        <taxon>Prorocentraceae</taxon>
        <taxon>Prorocentrum</taxon>
    </lineage>
</organism>
<comment type="caution">
    <text evidence="3">The sequence shown here is derived from an EMBL/GenBank/DDBJ whole genome shotgun (WGS) entry which is preliminary data.</text>
</comment>
<keyword evidence="2" id="KW-0732">Signal</keyword>
<feature type="chain" id="PRO_5047396766" evidence="2">
    <location>
        <begin position="22"/>
        <end position="211"/>
    </location>
</feature>
<evidence type="ECO:0000313" key="4">
    <source>
        <dbReference type="Proteomes" id="UP001189429"/>
    </source>
</evidence>
<keyword evidence="4" id="KW-1185">Reference proteome</keyword>
<sequence>MPAAAAARAAALCCFAGLCLAKERQAQRRRLQPQVPVDTCAVQLAARSSFTAASAHGQQALGAEEAAPTLAAWATWALGDLPARGGANGTAAAAAARPAGSGLQALSLLAALVSDPLPALGEENSLERGAGQRATRGPLLPPSCLFPLVAGACFAAGMLAHGFAPAWGSEPLELEPRRLQLAPRRPGARTPGACGASPAAAAAAPPKRATW</sequence>
<protein>
    <submittedName>
        <fullName evidence="3">Uncharacterized protein</fullName>
    </submittedName>
</protein>
<feature type="signal peptide" evidence="2">
    <location>
        <begin position="1"/>
        <end position="21"/>
    </location>
</feature>
<name>A0ABN9YHB8_9DINO</name>
<proteinExistence type="predicted"/>
<dbReference type="Proteomes" id="UP001189429">
    <property type="component" value="Unassembled WGS sequence"/>
</dbReference>
<feature type="region of interest" description="Disordered" evidence="1">
    <location>
        <begin position="183"/>
        <end position="211"/>
    </location>
</feature>
<evidence type="ECO:0000256" key="2">
    <source>
        <dbReference type="SAM" id="SignalP"/>
    </source>
</evidence>
<dbReference type="EMBL" id="CAUYUJ010022681">
    <property type="protein sequence ID" value="CAK0911973.1"/>
    <property type="molecule type" value="Genomic_DNA"/>
</dbReference>
<reference evidence="3" key="1">
    <citation type="submission" date="2023-10" db="EMBL/GenBank/DDBJ databases">
        <authorList>
            <person name="Chen Y."/>
            <person name="Shah S."/>
            <person name="Dougan E. K."/>
            <person name="Thang M."/>
            <person name="Chan C."/>
        </authorList>
    </citation>
    <scope>NUCLEOTIDE SEQUENCE [LARGE SCALE GENOMIC DNA]</scope>
</reference>
<accession>A0ABN9YHB8</accession>